<proteinExistence type="predicted"/>
<organism evidence="1 2">
    <name type="scientific">Candidatus Accumulibacter cognatus</name>
    <dbReference type="NCBI Taxonomy" id="2954383"/>
    <lineage>
        <taxon>Bacteria</taxon>
        <taxon>Pseudomonadati</taxon>
        <taxon>Pseudomonadota</taxon>
        <taxon>Betaproteobacteria</taxon>
        <taxon>Candidatus Accumulibacter</taxon>
    </lineage>
</organism>
<keyword evidence="2" id="KW-1185">Reference proteome</keyword>
<evidence type="ECO:0000313" key="2">
    <source>
        <dbReference type="Proteomes" id="UP000021315"/>
    </source>
</evidence>
<accession>A0A080M5Y6</accession>
<comment type="caution">
    <text evidence="1">The sequence shown here is derived from an EMBL/GenBank/DDBJ whole genome shotgun (WGS) entry which is preliminary data.</text>
</comment>
<gene>
    <name evidence="1" type="ORF">AW06_002223</name>
</gene>
<dbReference type="AlphaFoldDB" id="A0A080M5Y6"/>
<sequence length="89" mass="9481">MQPCAAWVGITQIGERSKVVEVAGIHLAGVANNDHRPIDLSEQLGQRGNVHRSARCGCLAHLVTTKAECTLAFAGAEVDLCARNDMNRG</sequence>
<name>A0A080M5Y6_9PROT</name>
<protein>
    <submittedName>
        <fullName evidence="1">Uncharacterized protein</fullName>
    </submittedName>
</protein>
<dbReference type="EMBL" id="JDST02000048">
    <property type="protein sequence ID" value="KFB76653.1"/>
    <property type="molecule type" value="Genomic_DNA"/>
</dbReference>
<dbReference type="Proteomes" id="UP000021315">
    <property type="component" value="Unassembled WGS sequence"/>
</dbReference>
<reference evidence="1" key="1">
    <citation type="submission" date="2014-02" db="EMBL/GenBank/DDBJ databases">
        <title>Expanding our view of genomic diversity in Candidatus Accumulibacter clades.</title>
        <authorList>
            <person name="Skennerton C.T."/>
            <person name="Barr J.J."/>
            <person name="Slater F.R."/>
            <person name="Bond P.L."/>
            <person name="Tyson G.W."/>
        </authorList>
    </citation>
    <scope>NUCLEOTIDE SEQUENCE [LARGE SCALE GENOMIC DNA]</scope>
</reference>
<evidence type="ECO:0000313" key="1">
    <source>
        <dbReference type="EMBL" id="KFB76653.1"/>
    </source>
</evidence>